<feature type="domain" description="Pyruvate kinase barrel" evidence="2">
    <location>
        <begin position="2"/>
        <end position="56"/>
    </location>
</feature>
<feature type="compositionally biased region" description="Polar residues" evidence="1">
    <location>
        <begin position="325"/>
        <end position="342"/>
    </location>
</feature>
<dbReference type="GO" id="GO:0004743">
    <property type="term" value="F:pyruvate kinase activity"/>
    <property type="evidence" value="ECO:0007669"/>
    <property type="project" value="InterPro"/>
</dbReference>
<dbReference type="GO" id="GO:0000287">
    <property type="term" value="F:magnesium ion binding"/>
    <property type="evidence" value="ECO:0007669"/>
    <property type="project" value="InterPro"/>
</dbReference>
<dbReference type="Proteomes" id="UP000593579">
    <property type="component" value="Unassembled WGS sequence"/>
</dbReference>
<dbReference type="AlphaFoldDB" id="A0A7J9CZE9"/>
<dbReference type="InterPro" id="IPR015793">
    <property type="entry name" value="Pyrv_Knase_brl"/>
</dbReference>
<sequence>MAGKPAVVTRVVDSMTDNFRPTRAEATDVVNAVLDGSDAIFLGVETLRGLYPVETISTVGKICTKGYELQRFLEGTLFAPPKLVASPEGALTPNPDVSVFNQQDNFTTNRPFVASTSAKVSCIKHDLHSTKKGDLTVKEYIAKIDNICALLAASGSAVSKAEKVKVVLAGHSSNFDAVLTLASFSMEPLLFQQLVDVLMEFESRHMRVAREVPMHAHLVETLVVVTVVDSVSHDVHEGRATVGSQGRGFRRDMQSNVGRALGQRRAQRVGPSAVAHRPSHAGQFLGQNNGQYFGPNAGQSLRPVSGQNNGQHFGPRACQSLGPISGQNNGPNSGQVNASKKI</sequence>
<evidence type="ECO:0000259" key="2">
    <source>
        <dbReference type="Pfam" id="PF00224"/>
    </source>
</evidence>
<dbReference type="PANTHER" id="PTHR47481:SF10">
    <property type="entry name" value="COPIA-LIKE POLYPROTEIN_RETROTRANSPOSON"/>
    <property type="match status" value="1"/>
</dbReference>
<comment type="caution">
    <text evidence="3">The sequence shown here is derived from an EMBL/GenBank/DDBJ whole genome shotgun (WGS) entry which is preliminary data.</text>
</comment>
<dbReference type="GO" id="GO:0030955">
    <property type="term" value="F:potassium ion binding"/>
    <property type="evidence" value="ECO:0007669"/>
    <property type="project" value="InterPro"/>
</dbReference>
<evidence type="ECO:0000313" key="4">
    <source>
        <dbReference type="Proteomes" id="UP000593579"/>
    </source>
</evidence>
<accession>A0A7J9CZE9</accession>
<dbReference type="OrthoDB" id="108365at2759"/>
<protein>
    <recommendedName>
        <fullName evidence="2">Pyruvate kinase barrel domain-containing protein</fullName>
    </recommendedName>
</protein>
<dbReference type="Gene3D" id="3.20.20.60">
    <property type="entry name" value="Phosphoenolpyruvate-binding domains"/>
    <property type="match status" value="1"/>
</dbReference>
<dbReference type="SUPFAM" id="SSF51621">
    <property type="entry name" value="Phosphoenolpyruvate/pyruvate domain"/>
    <property type="match status" value="1"/>
</dbReference>
<dbReference type="PANTHER" id="PTHR47481">
    <property type="match status" value="1"/>
</dbReference>
<keyword evidence="4" id="KW-1185">Reference proteome</keyword>
<proteinExistence type="predicted"/>
<dbReference type="InterPro" id="IPR015813">
    <property type="entry name" value="Pyrv/PenolPyrv_kinase-like_dom"/>
</dbReference>
<dbReference type="EMBL" id="JABEZY010257750">
    <property type="protein sequence ID" value="MBA0753728.1"/>
    <property type="molecule type" value="Genomic_DNA"/>
</dbReference>
<evidence type="ECO:0000256" key="1">
    <source>
        <dbReference type="SAM" id="MobiDB-lite"/>
    </source>
</evidence>
<name>A0A7J9CZE9_GOSGO</name>
<gene>
    <name evidence="3" type="ORF">Gogos_022000</name>
</gene>
<dbReference type="Pfam" id="PF00224">
    <property type="entry name" value="PK"/>
    <property type="match status" value="1"/>
</dbReference>
<feature type="region of interest" description="Disordered" evidence="1">
    <location>
        <begin position="261"/>
        <end position="342"/>
    </location>
</feature>
<organism evidence="3 4">
    <name type="scientific">Gossypium gossypioides</name>
    <name type="common">Mexican cotton</name>
    <name type="synonym">Selera gossypioides</name>
    <dbReference type="NCBI Taxonomy" id="34282"/>
    <lineage>
        <taxon>Eukaryota</taxon>
        <taxon>Viridiplantae</taxon>
        <taxon>Streptophyta</taxon>
        <taxon>Embryophyta</taxon>
        <taxon>Tracheophyta</taxon>
        <taxon>Spermatophyta</taxon>
        <taxon>Magnoliopsida</taxon>
        <taxon>eudicotyledons</taxon>
        <taxon>Gunneridae</taxon>
        <taxon>Pentapetalae</taxon>
        <taxon>rosids</taxon>
        <taxon>malvids</taxon>
        <taxon>Malvales</taxon>
        <taxon>Malvaceae</taxon>
        <taxon>Malvoideae</taxon>
        <taxon>Gossypium</taxon>
    </lineage>
</organism>
<evidence type="ECO:0000313" key="3">
    <source>
        <dbReference type="EMBL" id="MBA0753728.1"/>
    </source>
</evidence>
<reference evidence="3 4" key="1">
    <citation type="journal article" date="2019" name="Genome Biol. Evol.">
        <title>Insights into the evolution of the New World diploid cottons (Gossypium, subgenus Houzingenia) based on genome sequencing.</title>
        <authorList>
            <person name="Grover C.E."/>
            <person name="Arick M.A. 2nd"/>
            <person name="Thrash A."/>
            <person name="Conover J.L."/>
            <person name="Sanders W.S."/>
            <person name="Peterson D.G."/>
            <person name="Frelichowski J.E."/>
            <person name="Scheffler J.A."/>
            <person name="Scheffler B.E."/>
            <person name="Wendel J.F."/>
        </authorList>
    </citation>
    <scope>NUCLEOTIDE SEQUENCE [LARGE SCALE GENOMIC DNA]</scope>
    <source>
        <strain evidence="3">5</strain>
        <tissue evidence="3">Leaf</tissue>
    </source>
</reference>
<dbReference type="UniPathway" id="UPA00109">
    <property type="reaction ID" value="UER00188"/>
</dbReference>
<dbReference type="InterPro" id="IPR040442">
    <property type="entry name" value="Pyrv_kinase-like_dom_sf"/>
</dbReference>